<feature type="region of interest" description="Disordered" evidence="1">
    <location>
        <begin position="278"/>
        <end position="355"/>
    </location>
</feature>
<dbReference type="OrthoDB" id="10644342at2759"/>
<dbReference type="AlphaFoldDB" id="A0A428NVS9"/>
<evidence type="ECO:0000313" key="2">
    <source>
        <dbReference type="EMBL" id="RSL44875.1"/>
    </source>
</evidence>
<accession>A0A428NVS9</accession>
<dbReference type="Proteomes" id="UP000288168">
    <property type="component" value="Unassembled WGS sequence"/>
</dbReference>
<proteinExistence type="predicted"/>
<feature type="region of interest" description="Disordered" evidence="1">
    <location>
        <begin position="221"/>
        <end position="245"/>
    </location>
</feature>
<sequence>MADMSYSSPSPPAASAGKRRRPACAMDERQIKRTRGEVKNRPQTLFFGIEFEFACPALDESVGEGGEHDYLRQCHSIHGNLASELSATGRKVAINLIVRRDRFHSKGMGEEQPPEHEEDRDEALYPVELTTPILPESKWLDGLCDFWDAISCIYDRLGGRVLVGSSFGLHVNFSFSTPVRDPAGSLTRLALQRLFTLLWLLEEPLLLFLCPARETAGPLLTADRDWDRESAPPLGPDDSSEMRQNLPDNAIDYIPHAGCGFFETRAVNVRELGEEPPVALESSRRLSSSHDLARPSPLTPPRPASPDQSRDESGHTTPALRLPGAAWNRPEPPEHPPQMPSSPPPTSAPEISPDTPGRLVVEVRHAPSSIAKPFVQTWVGVILCAAKLAHHSRSAGHYYKTVEHLVDGILADSNVSGVKRAGKIVSILQMELQKVIEPGHRLALPFDEAYFQARHETYLDGHDPNLDNDQEWATTV</sequence>
<organism evidence="2 3">
    <name type="scientific">Fusarium duplospermum</name>
    <dbReference type="NCBI Taxonomy" id="1325734"/>
    <lineage>
        <taxon>Eukaryota</taxon>
        <taxon>Fungi</taxon>
        <taxon>Dikarya</taxon>
        <taxon>Ascomycota</taxon>
        <taxon>Pezizomycotina</taxon>
        <taxon>Sordariomycetes</taxon>
        <taxon>Hypocreomycetidae</taxon>
        <taxon>Hypocreales</taxon>
        <taxon>Nectriaceae</taxon>
        <taxon>Fusarium</taxon>
        <taxon>Fusarium solani species complex</taxon>
    </lineage>
</organism>
<evidence type="ECO:0000256" key="1">
    <source>
        <dbReference type="SAM" id="MobiDB-lite"/>
    </source>
</evidence>
<comment type="caution">
    <text evidence="2">The sequence shown here is derived from an EMBL/GenBank/DDBJ whole genome shotgun (WGS) entry which is preliminary data.</text>
</comment>
<keyword evidence="3" id="KW-1185">Reference proteome</keyword>
<name>A0A428NVS9_9HYPO</name>
<feature type="compositionally biased region" description="Pro residues" evidence="1">
    <location>
        <begin position="335"/>
        <end position="347"/>
    </location>
</feature>
<feature type="region of interest" description="Disordered" evidence="1">
    <location>
        <begin position="1"/>
        <end position="25"/>
    </location>
</feature>
<protein>
    <submittedName>
        <fullName evidence="2">Uncharacterized protein</fullName>
    </submittedName>
</protein>
<evidence type="ECO:0000313" key="3">
    <source>
        <dbReference type="Proteomes" id="UP000288168"/>
    </source>
</evidence>
<reference evidence="2 3" key="1">
    <citation type="submission" date="2017-06" db="EMBL/GenBank/DDBJ databases">
        <title>Comparative genomic analysis of Ambrosia Fusariam Clade fungi.</title>
        <authorList>
            <person name="Stajich J.E."/>
            <person name="Carrillo J."/>
            <person name="Kijimoto T."/>
            <person name="Eskalen A."/>
            <person name="O'Donnell K."/>
            <person name="Kasson M."/>
        </authorList>
    </citation>
    <scope>NUCLEOTIDE SEQUENCE [LARGE SCALE GENOMIC DNA]</scope>
    <source>
        <strain evidence="2 3">NRRL62584</strain>
    </source>
</reference>
<dbReference type="EMBL" id="NKCI01000278">
    <property type="protein sequence ID" value="RSL44875.1"/>
    <property type="molecule type" value="Genomic_DNA"/>
</dbReference>
<gene>
    <name evidence="2" type="ORF">CEP54_014503</name>
</gene>